<dbReference type="EMBL" id="CATNWA010015511">
    <property type="protein sequence ID" value="CAI9584049.1"/>
    <property type="molecule type" value="Genomic_DNA"/>
</dbReference>
<dbReference type="PANTHER" id="PTHR44314">
    <property type="entry name" value="CILIA- AND FLAGELLA-ASSOCIATED PROTEIN 70"/>
    <property type="match status" value="1"/>
</dbReference>
<evidence type="ECO:0000313" key="4">
    <source>
        <dbReference type="Proteomes" id="UP001162483"/>
    </source>
</evidence>
<name>A0ABN9EGX1_9NEOB</name>
<keyword evidence="1" id="KW-0677">Repeat</keyword>
<gene>
    <name evidence="3" type="ORF">SPARVUS_LOCUS9924045</name>
</gene>
<proteinExistence type="predicted"/>
<organism evidence="3 4">
    <name type="scientific">Staurois parvus</name>
    <dbReference type="NCBI Taxonomy" id="386267"/>
    <lineage>
        <taxon>Eukaryota</taxon>
        <taxon>Metazoa</taxon>
        <taxon>Chordata</taxon>
        <taxon>Craniata</taxon>
        <taxon>Vertebrata</taxon>
        <taxon>Euteleostomi</taxon>
        <taxon>Amphibia</taxon>
        <taxon>Batrachia</taxon>
        <taxon>Anura</taxon>
        <taxon>Neobatrachia</taxon>
        <taxon>Ranoidea</taxon>
        <taxon>Ranidae</taxon>
        <taxon>Staurois</taxon>
    </lineage>
</organism>
<evidence type="ECO:0000256" key="1">
    <source>
        <dbReference type="ARBA" id="ARBA00022737"/>
    </source>
</evidence>
<accession>A0ABN9EGX1</accession>
<keyword evidence="4" id="KW-1185">Reference proteome</keyword>
<evidence type="ECO:0000256" key="2">
    <source>
        <dbReference type="ARBA" id="ARBA00022803"/>
    </source>
</evidence>
<protein>
    <submittedName>
        <fullName evidence="3">Uncharacterized protein</fullName>
    </submittedName>
</protein>
<feature type="non-terminal residue" evidence="3">
    <location>
        <position position="285"/>
    </location>
</feature>
<keyword evidence="2" id="KW-0802">TPR repeat</keyword>
<reference evidence="3" key="1">
    <citation type="submission" date="2023-05" db="EMBL/GenBank/DDBJ databases">
        <authorList>
            <person name="Stuckert A."/>
        </authorList>
    </citation>
    <scope>NUCLEOTIDE SEQUENCE</scope>
</reference>
<comment type="caution">
    <text evidence="3">The sequence shown here is derived from an EMBL/GenBank/DDBJ whole genome shotgun (WGS) entry which is preliminary data.</text>
</comment>
<dbReference type="PANTHER" id="PTHR44314:SF1">
    <property type="entry name" value="CILIA- AND FLAGELLA-ASSOCIATED PROTEIN 70"/>
    <property type="match status" value="1"/>
</dbReference>
<evidence type="ECO:0000313" key="3">
    <source>
        <dbReference type="EMBL" id="CAI9584049.1"/>
    </source>
</evidence>
<sequence length="285" mass="31585">MDTALAEDKDRPPVPVHITILRAHNLKGVKSDSPVTFLRSEFNNVLLGDSPKLEATPDQKTEYNFTTNFDLGGESPHSLDNVAHKPFIVTVIEILPKEKKQKEEKTAVLGQVAVDLLPLLQGECNFNVTVPLYPATGSPLENVHPDAKPSLEVAVSVPEPLLTEAQINNGNLIRVTMEAAYCVPESWNPQGPQYNYVTSLQLPSMGEKDLTLIFSNGILKAGGESEPVSRKKRWPMSGIMAPGAQHIPESFILGGSYEEEDGEMNRKEDKEFRVEAETQRKRVMW</sequence>
<dbReference type="Proteomes" id="UP001162483">
    <property type="component" value="Unassembled WGS sequence"/>
</dbReference>
<dbReference type="InterPro" id="IPR052628">
    <property type="entry name" value="CFAP70"/>
</dbReference>